<name>A0A1I7UI90_9PELO</name>
<evidence type="ECO:0000313" key="2">
    <source>
        <dbReference type="Proteomes" id="UP000095282"/>
    </source>
</evidence>
<dbReference type="PANTHER" id="PTHR23015:SF4">
    <property type="entry name" value="DUF38 DOMAIN-CONTAINING PROTEIN-RELATED"/>
    <property type="match status" value="1"/>
</dbReference>
<dbReference type="InterPro" id="IPR002900">
    <property type="entry name" value="DUF38/FTH_CAE_spp"/>
</dbReference>
<evidence type="ECO:0000259" key="1">
    <source>
        <dbReference type="SMART" id="SM00256"/>
    </source>
</evidence>
<dbReference type="Pfam" id="PF17906">
    <property type="entry name" value="HTH_48"/>
    <property type="match status" value="1"/>
</dbReference>
<dbReference type="GO" id="GO:0045087">
    <property type="term" value="P:innate immune response"/>
    <property type="evidence" value="ECO:0007669"/>
    <property type="project" value="TreeGrafter"/>
</dbReference>
<dbReference type="Proteomes" id="UP000095282">
    <property type="component" value="Unplaced"/>
</dbReference>
<feature type="domain" description="F-box" evidence="1">
    <location>
        <begin position="130"/>
        <end position="170"/>
    </location>
</feature>
<dbReference type="CDD" id="cd22150">
    <property type="entry name" value="F-box_CeFBXA-like"/>
    <property type="match status" value="1"/>
</dbReference>
<accession>A0A1I7UI90</accession>
<dbReference type="InterPro" id="IPR040161">
    <property type="entry name" value="FB224"/>
</dbReference>
<dbReference type="Pfam" id="PF01827">
    <property type="entry name" value="FTH"/>
    <property type="match status" value="1"/>
</dbReference>
<proteinExistence type="predicted"/>
<protein>
    <submittedName>
        <fullName evidence="3">F-box domain-containing protein</fullName>
    </submittedName>
</protein>
<sequence length="384" mass="45123">MSKFIKNHPSAIKVWLFYKRKEGKSGLYERLCNVIGKNEISEEEFKELFDKMMTEDKESKKKEINQLVIQNQANLRLCILSDVIDEKHIDESFLNISELIPSIDYQDFEFWFNRFSSGNWNLDQKTFSDLPFETLAKIAENLNFWSQMRLRKLSHGLRNIVDQGKPAIDMLSYKYTMIGTQETVFFSFSEGYKYCYLGENNLERAFNDMKNILSNPKLQLTTFHWNNELSPEIDEKLVEFLGSLDGKLEIGYPKLDKMKKETMMALLKAIKPGSLQSIKIESPLERVNMRKFVELDQWKQAKKVIYSENVNFKSCQIQTENLPSTIEICEILNIPVVYHDLSVYFGRYSIPGSRDVLEFKADSSRFFVTRKSVELVDNERFFIF</sequence>
<dbReference type="Pfam" id="PF00646">
    <property type="entry name" value="F-box"/>
    <property type="match status" value="1"/>
</dbReference>
<organism evidence="2 3">
    <name type="scientific">Caenorhabditis tropicalis</name>
    <dbReference type="NCBI Taxonomy" id="1561998"/>
    <lineage>
        <taxon>Eukaryota</taxon>
        <taxon>Metazoa</taxon>
        <taxon>Ecdysozoa</taxon>
        <taxon>Nematoda</taxon>
        <taxon>Chromadorea</taxon>
        <taxon>Rhabditida</taxon>
        <taxon>Rhabditina</taxon>
        <taxon>Rhabditomorpha</taxon>
        <taxon>Rhabditoidea</taxon>
        <taxon>Rhabditidae</taxon>
        <taxon>Peloderinae</taxon>
        <taxon>Caenorhabditis</taxon>
    </lineage>
</organism>
<dbReference type="PANTHER" id="PTHR23015">
    <property type="entry name" value="UNCHARACTERIZED C.ELEGANS PROTEIN"/>
    <property type="match status" value="1"/>
</dbReference>
<evidence type="ECO:0000313" key="3">
    <source>
        <dbReference type="WBParaSite" id="Csp11.Scaffold629.g9594.t1"/>
    </source>
</evidence>
<dbReference type="SMART" id="SM00256">
    <property type="entry name" value="FBOX"/>
    <property type="match status" value="1"/>
</dbReference>
<dbReference type="AlphaFoldDB" id="A0A1I7UI90"/>
<dbReference type="InterPro" id="IPR001810">
    <property type="entry name" value="F-box_dom"/>
</dbReference>
<dbReference type="InterPro" id="IPR041426">
    <property type="entry name" value="Mos1_HTH"/>
</dbReference>
<dbReference type="WBParaSite" id="Csp11.Scaffold629.g9594.t1">
    <property type="protein sequence ID" value="Csp11.Scaffold629.g9594.t1"/>
    <property type="gene ID" value="Csp11.Scaffold629.g9594"/>
</dbReference>
<keyword evidence="2" id="KW-1185">Reference proteome</keyword>
<reference evidence="3" key="1">
    <citation type="submission" date="2016-11" db="UniProtKB">
        <authorList>
            <consortium name="WormBaseParasite"/>
        </authorList>
    </citation>
    <scope>IDENTIFICATION</scope>
</reference>